<protein>
    <submittedName>
        <fullName evidence="1">Uncharacterized protein</fullName>
    </submittedName>
</protein>
<sequence length="98" mass="11359">MSDASEWDGDWYGVTSETEQQELEDELVQELAPGHVLYGTHVVAVGRRWRRDDVLFRLADGRYARLHLTRHKESSPALPTTDIYASFDEWKALPLEDR</sequence>
<gene>
    <name evidence="1" type="ORF">FHR20_000358</name>
</gene>
<dbReference type="EMBL" id="JAASQV010000001">
    <property type="protein sequence ID" value="NIJ63427.1"/>
    <property type="molecule type" value="Genomic_DNA"/>
</dbReference>
<dbReference type="Proteomes" id="UP000564677">
    <property type="component" value="Unassembled WGS sequence"/>
</dbReference>
<dbReference type="RefSeq" id="WP_208413365.1">
    <property type="nucleotide sequence ID" value="NZ_JAASQV010000001.1"/>
</dbReference>
<comment type="caution">
    <text evidence="1">The sequence shown here is derived from an EMBL/GenBank/DDBJ whole genome shotgun (WGS) entry which is preliminary data.</text>
</comment>
<organism evidence="1 2">
    <name type="scientific">Sphingomonas leidyi</name>
    <dbReference type="NCBI Taxonomy" id="68569"/>
    <lineage>
        <taxon>Bacteria</taxon>
        <taxon>Pseudomonadati</taxon>
        <taxon>Pseudomonadota</taxon>
        <taxon>Alphaproteobacteria</taxon>
        <taxon>Sphingomonadales</taxon>
        <taxon>Sphingomonadaceae</taxon>
        <taxon>Sphingomonas</taxon>
    </lineage>
</organism>
<reference evidence="1 2" key="1">
    <citation type="submission" date="2020-03" db="EMBL/GenBank/DDBJ databases">
        <title>Genomic Encyclopedia of Type Strains, Phase IV (KMG-IV): sequencing the most valuable type-strain genomes for metagenomic binning, comparative biology and taxonomic classification.</title>
        <authorList>
            <person name="Goeker M."/>
        </authorList>
    </citation>
    <scope>NUCLEOTIDE SEQUENCE [LARGE SCALE GENOMIC DNA]</scope>
    <source>
        <strain evidence="1 2">DSM 4733</strain>
    </source>
</reference>
<keyword evidence="2" id="KW-1185">Reference proteome</keyword>
<name>A0A7X5UWA9_9SPHN</name>
<proteinExistence type="predicted"/>
<evidence type="ECO:0000313" key="1">
    <source>
        <dbReference type="EMBL" id="NIJ63427.1"/>
    </source>
</evidence>
<accession>A0A7X5UWA9</accession>
<dbReference type="AlphaFoldDB" id="A0A7X5UWA9"/>
<evidence type="ECO:0000313" key="2">
    <source>
        <dbReference type="Proteomes" id="UP000564677"/>
    </source>
</evidence>